<dbReference type="AlphaFoldDB" id="A0A7M6DNH6"/>
<keyword evidence="10" id="KW-1185">Reference proteome</keyword>
<dbReference type="PROSITE" id="PS50293">
    <property type="entry name" value="TPR_REGION"/>
    <property type="match status" value="1"/>
</dbReference>
<evidence type="ECO:0000313" key="10">
    <source>
        <dbReference type="Proteomes" id="UP000594262"/>
    </source>
</evidence>
<evidence type="ECO:0000256" key="5">
    <source>
        <dbReference type="ARBA" id="ARBA00038210"/>
    </source>
</evidence>
<keyword evidence="4" id="KW-0539">Nucleus</keyword>
<dbReference type="InterPro" id="IPR019734">
    <property type="entry name" value="TPR_rpt"/>
</dbReference>
<keyword evidence="3 7" id="KW-0802">TPR repeat</keyword>
<feature type="compositionally biased region" description="Polar residues" evidence="8">
    <location>
        <begin position="398"/>
        <end position="407"/>
    </location>
</feature>
<evidence type="ECO:0000256" key="6">
    <source>
        <dbReference type="ARBA" id="ARBA00039307"/>
    </source>
</evidence>
<dbReference type="Pfam" id="PF12895">
    <property type="entry name" value="ANAPC3"/>
    <property type="match status" value="1"/>
</dbReference>
<dbReference type="Pfam" id="PF13181">
    <property type="entry name" value="TPR_8"/>
    <property type="match status" value="1"/>
</dbReference>
<dbReference type="GO" id="GO:0005737">
    <property type="term" value="C:cytoplasm"/>
    <property type="evidence" value="ECO:0007669"/>
    <property type="project" value="TreeGrafter"/>
</dbReference>
<dbReference type="SMART" id="SM00028">
    <property type="entry name" value="TPR"/>
    <property type="match status" value="8"/>
</dbReference>
<dbReference type="GO" id="GO:0051301">
    <property type="term" value="P:cell division"/>
    <property type="evidence" value="ECO:0007669"/>
    <property type="project" value="TreeGrafter"/>
</dbReference>
<dbReference type="GO" id="GO:0005680">
    <property type="term" value="C:anaphase-promoting complex"/>
    <property type="evidence" value="ECO:0007669"/>
    <property type="project" value="TreeGrafter"/>
</dbReference>
<dbReference type="GO" id="GO:0031145">
    <property type="term" value="P:anaphase-promoting complex-dependent catabolic process"/>
    <property type="evidence" value="ECO:0007669"/>
    <property type="project" value="TreeGrafter"/>
</dbReference>
<evidence type="ECO:0000313" key="9">
    <source>
        <dbReference type="EnsemblMetazoa" id="CLYHEMP018126.1"/>
    </source>
</evidence>
<comment type="similarity">
    <text evidence="5">Belongs to the APC3/CDC27 family.</text>
</comment>
<feature type="compositionally biased region" description="Polar residues" evidence="8">
    <location>
        <begin position="321"/>
        <end position="342"/>
    </location>
</feature>
<dbReference type="RefSeq" id="XP_066922711.1">
    <property type="nucleotide sequence ID" value="XM_067066610.1"/>
</dbReference>
<accession>A0A7M6DNH6</accession>
<dbReference type="PANTHER" id="PTHR12558:SF13">
    <property type="entry name" value="CELL DIVISION CYCLE PROTEIN 27 HOMOLOG"/>
    <property type="match status" value="1"/>
</dbReference>
<evidence type="ECO:0000256" key="1">
    <source>
        <dbReference type="ARBA" id="ARBA00004123"/>
    </source>
</evidence>
<dbReference type="PANTHER" id="PTHR12558">
    <property type="entry name" value="CELL DIVISION CYCLE 16,23,27"/>
    <property type="match status" value="1"/>
</dbReference>
<dbReference type="Proteomes" id="UP000594262">
    <property type="component" value="Unplaced"/>
</dbReference>
<evidence type="ECO:0000256" key="2">
    <source>
        <dbReference type="ARBA" id="ARBA00022737"/>
    </source>
</evidence>
<reference evidence="9" key="1">
    <citation type="submission" date="2021-01" db="UniProtKB">
        <authorList>
            <consortium name="EnsemblMetazoa"/>
        </authorList>
    </citation>
    <scope>IDENTIFICATION</scope>
</reference>
<sequence>MILEEPVKVAVWQALNSYCFNDAVFLAERLYAEVKNEELLYLLATTYHRSGQTKRAYHHLKNNTFTSIHNRYLFAVICYQLDKLREAELALTGIYNPINPKTPTAIASEFGSMAGMALQLLGNIYKKSESIPRAVAHYKQSLKCNPFLWHSYECLCNLGEKVDPTDYFKRMDSGKISPLFQSGNTPFQLPQPQVSPLNPLPQYDNTPSENQDPTKAVPLLTSTVIKTSTKGFTCQSIINKSTPDIEMPPPSSIGRNARQRILRSQASPVTPSFGLLPETVSPIVDGGGGGTPMFITPPISSLASKVPTKAPQKAPSKKTTIKCTSSQKPSNHSDVSTPSQSPRESDGGTLHGLRRSSRLFGSASSSRDMKRTPKVKFDDNVKVGVTPGRKTKSRVSRPITTTPLTPTSQNIQVTTSCTTGGKHKQINTHKEIKDEKPTLPSPIQQSADGLMKLLVDIGKAYSAMATYDCRKAIELLEQLPLHQLTTSCMLEKLAICYYESGNNDMAEKAFGKVQELDPCYIDEGMAMFSSLLWLTRKEMRLSSLAQNLVDHDKNSPVAWCAMANCFSLQKEHDQAIKYLERAIQLKPDLAYAYTLLGHEYVFTDENERALSCFRSAIRYNERHYNAWYGIGMIYYKQEKYTLAEQHYQKALKIHPKHSVLLCNLAVTQNELGKSKAALDTLNKAIELNPKNALCKYQKASILLANSRPQEALVILEDVKRLQSKDSLVYFLIGRVYQQLEEPHLAQMNFSWALSLDPQGTNTMIKDAMNQQRFGDQSTVDDEDEFTLGDEATNELQDSEMSDS</sequence>
<proteinExistence type="inferred from homology"/>
<evidence type="ECO:0000256" key="3">
    <source>
        <dbReference type="ARBA" id="ARBA00022803"/>
    </source>
</evidence>
<name>A0A7M6DNH6_9CNID</name>
<dbReference type="GO" id="GO:0007091">
    <property type="term" value="P:metaphase/anaphase transition of mitotic cell cycle"/>
    <property type="evidence" value="ECO:0007669"/>
    <property type="project" value="TreeGrafter"/>
</dbReference>
<dbReference type="SUPFAM" id="SSF48452">
    <property type="entry name" value="TPR-like"/>
    <property type="match status" value="2"/>
</dbReference>
<feature type="repeat" description="TPR" evidence="7">
    <location>
        <begin position="658"/>
        <end position="691"/>
    </location>
</feature>
<feature type="repeat" description="TPR" evidence="7">
    <location>
        <begin position="590"/>
        <end position="623"/>
    </location>
</feature>
<feature type="repeat" description="TPR" evidence="7">
    <location>
        <begin position="624"/>
        <end position="657"/>
    </location>
</feature>
<evidence type="ECO:0000256" key="7">
    <source>
        <dbReference type="PROSITE-ProRule" id="PRU00339"/>
    </source>
</evidence>
<feature type="compositionally biased region" description="Basic and acidic residues" evidence="8">
    <location>
        <begin position="367"/>
        <end position="381"/>
    </location>
</feature>
<dbReference type="GO" id="GO:0016567">
    <property type="term" value="P:protein ubiquitination"/>
    <property type="evidence" value="ECO:0007669"/>
    <property type="project" value="TreeGrafter"/>
</dbReference>
<evidence type="ECO:0000256" key="8">
    <source>
        <dbReference type="SAM" id="MobiDB-lite"/>
    </source>
</evidence>
<feature type="repeat" description="TPR" evidence="7">
    <location>
        <begin position="726"/>
        <end position="759"/>
    </location>
</feature>
<protein>
    <recommendedName>
        <fullName evidence="6">Cell division cycle protein 27 homolog</fullName>
    </recommendedName>
</protein>
<dbReference type="GeneID" id="136810040"/>
<dbReference type="Gene3D" id="1.25.40.10">
    <property type="entry name" value="Tetratricopeptide repeat domain"/>
    <property type="match status" value="4"/>
</dbReference>
<evidence type="ECO:0000256" key="4">
    <source>
        <dbReference type="ARBA" id="ARBA00023242"/>
    </source>
</evidence>
<comment type="subcellular location">
    <subcellularLocation>
        <location evidence="1">Nucleus</location>
    </subcellularLocation>
</comment>
<dbReference type="FunFam" id="1.25.40.10:FF:000018">
    <property type="entry name" value="Cell division cycle protein 27 homolog B"/>
    <property type="match status" value="1"/>
</dbReference>
<dbReference type="EnsemblMetazoa" id="CLYHEMT018126.1">
    <property type="protein sequence ID" value="CLYHEMP018126.1"/>
    <property type="gene ID" value="CLYHEMG018126"/>
</dbReference>
<dbReference type="PROSITE" id="PS50005">
    <property type="entry name" value="TPR"/>
    <property type="match status" value="6"/>
</dbReference>
<dbReference type="Pfam" id="PF00515">
    <property type="entry name" value="TPR_1"/>
    <property type="match status" value="1"/>
</dbReference>
<dbReference type="Pfam" id="PF13424">
    <property type="entry name" value="TPR_12"/>
    <property type="match status" value="1"/>
</dbReference>
<organism evidence="9 10">
    <name type="scientific">Clytia hemisphaerica</name>
    <dbReference type="NCBI Taxonomy" id="252671"/>
    <lineage>
        <taxon>Eukaryota</taxon>
        <taxon>Metazoa</taxon>
        <taxon>Cnidaria</taxon>
        <taxon>Hydrozoa</taxon>
        <taxon>Hydroidolina</taxon>
        <taxon>Leptothecata</taxon>
        <taxon>Obeliida</taxon>
        <taxon>Clytiidae</taxon>
        <taxon>Clytia</taxon>
    </lineage>
</organism>
<feature type="repeat" description="TPR" evidence="7">
    <location>
        <begin position="115"/>
        <end position="148"/>
    </location>
</feature>
<dbReference type="InterPro" id="IPR011990">
    <property type="entry name" value="TPR-like_helical_dom_sf"/>
</dbReference>
<keyword evidence="2" id="KW-0677">Repeat</keyword>
<feature type="repeat" description="TPR" evidence="7">
    <location>
        <begin position="556"/>
        <end position="589"/>
    </location>
</feature>
<dbReference type="OrthoDB" id="329563at2759"/>
<feature type="region of interest" description="Disordered" evidence="8">
    <location>
        <begin position="297"/>
        <end position="407"/>
    </location>
</feature>